<dbReference type="Pfam" id="PF26251">
    <property type="entry name" value="TPR_TRAPPC9-Trs120"/>
    <property type="match status" value="1"/>
</dbReference>
<dbReference type="InterPro" id="IPR058567">
    <property type="entry name" value="Ig_TRAPPC9_Trs120_3rd"/>
</dbReference>
<feature type="domain" description="Trs120/TRAPPC9 fourth Ig-like" evidence="8">
    <location>
        <begin position="1250"/>
        <end position="1348"/>
    </location>
</feature>
<protein>
    <submittedName>
        <fullName evidence="9">TRS120</fullName>
    </submittedName>
</protein>
<sequence length="1353" mass="152855">MSNSKYNFITPSIVKVLLLPINNCTKTNFIRYKQLIEANVTAIRLLDITPNQSLQFFNSNTFPQGRLIFEFNIESIDSDSIFLYDFEPYRKTFIVIGIGQYDEKLDVEDKLNRLKKEHSSMIVSNLLIFDTPDEQIEQLSTHQQKEIFYHNGTTSHLTALETIFCDIGGNFLSALDQYAASYSNITLRSPVSITDSHVLTKTITKAQKRLSQGSKSVSFNGSSPSPSPISGTSPQGVSNSNSNNNAQLPSNDPKSKSQLRQLGRQRKLMGNFYLLAGKYVDALQSFIECLSTLKKCDDYLWLGNTLEGIAVCIILLQYIGVGYQLPNVTLLPILQVTKSQLMNLNSGIDVASPKKSSDSRLAPPTMSPRTSFSGASGQGNSFTLNSLSLTSADLNTVAYPALVRIILNRVVYYYNQTTADFEDVVPDIVFIETILRKCRLFISFYTSQPIENIISNTLVNPIIDDHQYITKFEIIEEINKIITFQLIDLNIFHQCQIYTELASLYHDIGHYRKQSFILRILLVAIFPQLNNTSIQSQSITPAIKQIINYLFQIYGIISKSSPQFSSVEAGKQIDWIGLQIQFLKLTLKIAEQSNDRQFLMGVCVLLLSRYVHCLPPDDQIRLKQKIDTTGIVEIPYWDPYLVRNVRFMTSKHSQELIPFNESNENENVTTDSTDSFFDPYKEKEEKTKVNRDKILIVDEVNYLHVRMQNPYAFEIEINSIEIVVEDDDGPEVQTLVGLIKPIEREVNNNGMQQPPARSVGKMKGKKVVVGSILQSPIQTRVGLNQSQTRSPASTQQQQEATTTSANLIIPPCSTEIFTVPFKALSAGIIKIIGFQIQIGQSSSINQFFPIITHERIQPTIKLQTPTTPTTTNALDDIINHLHLTKSTPIPDRFLTKQIQLQIIPPQPSLQVTNISSPSQIMLLDGQSHILRVELTNTSAQSINYLSFTFSNSGIEEIMSQLAAGGGGDMEEIYELEWVLMRYKPIKMLNKADIIKRYQLIQPGDRIELEFEIWARRNRRIGGGMNGVGKEEMKVVLDYGYRISNKNKNKNEGGVGGGFLKCVNIPIFVSVMNSIEVIGCDAIPLSSAFLAHCGGGDGRGGGRNLESVLEFIDGIRDKINDYCLFVLDLRNSWNHKLEIHLAYDSSFEINDEIESGVTQRYLIPVKRICKDELCDVIPSLRPNRQFIKNYQLSLEEEEKMKQLFWIRYKLLESLTGTWKTSNGERVGKIDLRSIKLTPKIGKLMSFNNIRITNRITDSNDKILQPNDLSIDEFYILKTTIVNDSGDIIVGAMLRQLPIAMNFKSIDRKILINGVLQYKIPSINPGESIELQLSFVIIEKGEFEWSSILDMKEEH</sequence>
<dbReference type="GO" id="GO:0005802">
    <property type="term" value="C:trans-Golgi network"/>
    <property type="evidence" value="ECO:0007669"/>
    <property type="project" value="TreeGrafter"/>
</dbReference>
<feature type="compositionally biased region" description="Polar residues" evidence="3">
    <location>
        <begin position="367"/>
        <end position="376"/>
    </location>
</feature>
<evidence type="ECO:0000256" key="3">
    <source>
        <dbReference type="SAM" id="MobiDB-lite"/>
    </source>
</evidence>
<feature type="compositionally biased region" description="Low complexity" evidence="3">
    <location>
        <begin position="790"/>
        <end position="803"/>
    </location>
</feature>
<dbReference type="InterPro" id="IPR013935">
    <property type="entry name" value="Trs120_TRAPPC9"/>
</dbReference>
<gene>
    <name evidence="9" type="ORF">J8A68_002647</name>
</gene>
<dbReference type="InterPro" id="IPR058568">
    <property type="entry name" value="Ig_TRAPPC9_Trs120_4th"/>
</dbReference>
<dbReference type="Pfam" id="PF26254">
    <property type="entry name" value="Ig_TRAPPC9-Trs120_1st"/>
    <property type="match status" value="1"/>
</dbReference>
<evidence type="ECO:0000313" key="9">
    <source>
        <dbReference type="EMBL" id="KAG7663787.1"/>
    </source>
</evidence>
<evidence type="ECO:0000259" key="6">
    <source>
        <dbReference type="Pfam" id="PF26254"/>
    </source>
</evidence>
<dbReference type="PANTHER" id="PTHR21512">
    <property type="entry name" value="TRAFFICKING PROTEIN PARTICLE COMPLEX SUBUNIT 9"/>
    <property type="match status" value="1"/>
</dbReference>
<feature type="domain" description="Trs120/TRAPPC9 TPR region" evidence="5">
    <location>
        <begin position="400"/>
        <end position="629"/>
    </location>
</feature>
<dbReference type="Pfam" id="PF26280">
    <property type="entry name" value="Ig_TRAPPC9-Trs120_2nd"/>
    <property type="match status" value="1"/>
</dbReference>
<feature type="compositionally biased region" description="Polar residues" evidence="3">
    <location>
        <begin position="780"/>
        <end position="789"/>
    </location>
</feature>
<evidence type="ECO:0000256" key="2">
    <source>
        <dbReference type="ARBA" id="ARBA00023034"/>
    </source>
</evidence>
<comment type="subcellular location">
    <subcellularLocation>
        <location evidence="1">Golgi apparatus</location>
    </subcellularLocation>
</comment>
<evidence type="ECO:0000313" key="10">
    <source>
        <dbReference type="Proteomes" id="UP000694255"/>
    </source>
</evidence>
<organism evidence="9 10">
    <name type="scientific">[Candida] subhashii</name>
    <dbReference type="NCBI Taxonomy" id="561895"/>
    <lineage>
        <taxon>Eukaryota</taxon>
        <taxon>Fungi</taxon>
        <taxon>Dikarya</taxon>
        <taxon>Ascomycota</taxon>
        <taxon>Saccharomycotina</taxon>
        <taxon>Pichiomycetes</taxon>
        <taxon>Debaryomycetaceae</taxon>
        <taxon>Spathaspora</taxon>
    </lineage>
</organism>
<feature type="compositionally biased region" description="Polar residues" evidence="3">
    <location>
        <begin position="237"/>
        <end position="259"/>
    </location>
</feature>
<evidence type="ECO:0000259" key="7">
    <source>
        <dbReference type="Pfam" id="PF26282"/>
    </source>
</evidence>
<feature type="domain" description="Trs120/TRAPPC9 N-terminal" evidence="4">
    <location>
        <begin position="6"/>
        <end position="327"/>
    </location>
</feature>
<evidence type="ECO:0000259" key="4">
    <source>
        <dbReference type="Pfam" id="PF08626"/>
    </source>
</evidence>
<keyword evidence="10" id="KW-1185">Reference proteome</keyword>
<dbReference type="Pfam" id="PF26283">
    <property type="entry name" value="Ig_TRAPPC9-Trs120_4th"/>
    <property type="match status" value="1"/>
</dbReference>
<feature type="domain" description="Trs120/TRAPPC9 third Ig-like" evidence="7">
    <location>
        <begin position="1074"/>
        <end position="1239"/>
    </location>
</feature>
<comment type="caution">
    <text evidence="9">The sequence shown here is derived from an EMBL/GenBank/DDBJ whole genome shotgun (WGS) entry which is preliminary data.</text>
</comment>
<dbReference type="EMBL" id="JAGSYN010000117">
    <property type="protein sequence ID" value="KAG7663787.1"/>
    <property type="molecule type" value="Genomic_DNA"/>
</dbReference>
<dbReference type="RefSeq" id="XP_049264019.1">
    <property type="nucleotide sequence ID" value="XM_049406420.1"/>
</dbReference>
<feature type="domain" description="Trs120/TRAPPC9 first Ig-like" evidence="6">
    <location>
        <begin position="642"/>
        <end position="725"/>
    </location>
</feature>
<dbReference type="Pfam" id="PF26282">
    <property type="entry name" value="Ig_TRAPPC9-Trs120_3rd"/>
    <property type="match status" value="1"/>
</dbReference>
<dbReference type="InterPro" id="IPR058564">
    <property type="entry name" value="TPR_TRAPPC9_Trs120"/>
</dbReference>
<feature type="region of interest" description="Disordered" evidence="3">
    <location>
        <begin position="209"/>
        <end position="259"/>
    </location>
</feature>
<dbReference type="GeneID" id="73469448"/>
<dbReference type="InterPro" id="IPR058565">
    <property type="entry name" value="Ig_TRAPPC9_Trs120_1st"/>
</dbReference>
<dbReference type="Proteomes" id="UP000694255">
    <property type="component" value="Unassembled WGS sequence"/>
</dbReference>
<dbReference type="PANTHER" id="PTHR21512:SF5">
    <property type="entry name" value="TRAFFICKING PROTEIN PARTICLE COMPLEX SUBUNIT 9"/>
    <property type="match status" value="1"/>
</dbReference>
<dbReference type="OrthoDB" id="27962at2759"/>
<evidence type="ECO:0000259" key="5">
    <source>
        <dbReference type="Pfam" id="PF26251"/>
    </source>
</evidence>
<feature type="region of interest" description="Disordered" evidence="3">
    <location>
        <begin position="350"/>
        <end position="376"/>
    </location>
</feature>
<evidence type="ECO:0000259" key="8">
    <source>
        <dbReference type="Pfam" id="PF26283"/>
    </source>
</evidence>
<feature type="region of interest" description="Disordered" evidence="3">
    <location>
        <begin position="780"/>
        <end position="803"/>
    </location>
</feature>
<keyword evidence="2" id="KW-0333">Golgi apparatus</keyword>
<reference evidence="9 10" key="1">
    <citation type="journal article" date="2021" name="DNA Res.">
        <title>Genome analysis of Candida subhashii reveals its hybrid nature and dual mitochondrial genome conformations.</title>
        <authorList>
            <person name="Mixao V."/>
            <person name="Hegedusova E."/>
            <person name="Saus E."/>
            <person name="Pryszcz L.P."/>
            <person name="Cillingova A."/>
            <person name="Nosek J."/>
            <person name="Gabaldon T."/>
        </authorList>
    </citation>
    <scope>NUCLEOTIDE SEQUENCE [LARGE SCALE GENOMIC DNA]</scope>
    <source>
        <strain evidence="9 10">CBS 10753</strain>
    </source>
</reference>
<name>A0A8J5QR72_9ASCO</name>
<evidence type="ECO:0000256" key="1">
    <source>
        <dbReference type="ARBA" id="ARBA00004555"/>
    </source>
</evidence>
<dbReference type="InterPro" id="IPR058563">
    <property type="entry name" value="Trs120_TRAPPC9_N"/>
</dbReference>
<accession>A0A8J5QR72</accession>
<dbReference type="Pfam" id="PF08626">
    <property type="entry name" value="TRAPPC9-Trs120"/>
    <property type="match status" value="1"/>
</dbReference>
<feature type="compositionally biased region" description="Low complexity" evidence="3">
    <location>
        <begin position="211"/>
        <end position="236"/>
    </location>
</feature>
<proteinExistence type="predicted"/>